<protein>
    <submittedName>
        <fullName evidence="2">XRE family transcriptional regulator</fullName>
    </submittedName>
</protein>
<organism evidence="2 3">
    <name type="scientific">Streptomyces roseus</name>
    <dbReference type="NCBI Taxonomy" id="66430"/>
    <lineage>
        <taxon>Bacteria</taxon>
        <taxon>Bacillati</taxon>
        <taxon>Actinomycetota</taxon>
        <taxon>Actinomycetes</taxon>
        <taxon>Kitasatosporales</taxon>
        <taxon>Streptomycetaceae</taxon>
        <taxon>Streptomyces</taxon>
    </lineage>
</organism>
<feature type="domain" description="DUF5753" evidence="1">
    <location>
        <begin position="109"/>
        <end position="275"/>
    </location>
</feature>
<accession>A0A0J6XKA0</accession>
<evidence type="ECO:0000313" key="3">
    <source>
        <dbReference type="Proteomes" id="UP000035932"/>
    </source>
</evidence>
<comment type="caution">
    <text evidence="2">The sequence shown here is derived from an EMBL/GenBank/DDBJ whole genome shotgun (WGS) entry which is preliminary data.</text>
</comment>
<dbReference type="Proteomes" id="UP000035932">
    <property type="component" value="Unassembled WGS sequence"/>
</dbReference>
<dbReference type="PATRIC" id="fig|66430.4.peg.7418"/>
<dbReference type="Gene3D" id="1.10.260.40">
    <property type="entry name" value="lambda repressor-like DNA-binding domains"/>
    <property type="match status" value="1"/>
</dbReference>
<dbReference type="CDD" id="cd00093">
    <property type="entry name" value="HTH_XRE"/>
    <property type="match status" value="1"/>
</dbReference>
<dbReference type="GO" id="GO:0003677">
    <property type="term" value="F:DNA binding"/>
    <property type="evidence" value="ECO:0007669"/>
    <property type="project" value="InterPro"/>
</dbReference>
<dbReference type="Pfam" id="PF13560">
    <property type="entry name" value="HTH_31"/>
    <property type="match status" value="1"/>
</dbReference>
<sequence length="281" mass="30448">MTSPLSSAQAARSALATRLRHLRLDAGLAGHQLSQACGWHPAKTSRIENTRAVPSDADIRAWCTACGADGLAEDLIAAARHANSMYVEWKRLNRAGLASLQQEIVPLLERTRQFRVYCSHVVPGLLQTPAYAAAVITAYGTFHGTTDDIEGAAAARVKRSAVLHKRGRRFAFLIEESVLHSRIADPESTAAQLEHLVELAALPQVSLGIILTRVPRPLWSMESFTVYDDVQVGIELLSARVTITAPGEIATYERAFADLATHAAYGASARTLIRRAAAAHR</sequence>
<dbReference type="InterPro" id="IPR010982">
    <property type="entry name" value="Lambda_DNA-bd_dom_sf"/>
</dbReference>
<keyword evidence="3" id="KW-1185">Reference proteome</keyword>
<dbReference type="OrthoDB" id="4966777at2"/>
<dbReference type="Pfam" id="PF19054">
    <property type="entry name" value="DUF5753"/>
    <property type="match status" value="1"/>
</dbReference>
<dbReference type="RefSeq" id="WP_048478527.1">
    <property type="nucleotide sequence ID" value="NZ_JBIRUD010000043.1"/>
</dbReference>
<dbReference type="InterPro" id="IPR043917">
    <property type="entry name" value="DUF5753"/>
</dbReference>
<dbReference type="InterPro" id="IPR001387">
    <property type="entry name" value="Cro/C1-type_HTH"/>
</dbReference>
<gene>
    <name evidence="2" type="ORF">ACS04_22575</name>
</gene>
<dbReference type="STRING" id="66430.ACS04_22575"/>
<evidence type="ECO:0000313" key="2">
    <source>
        <dbReference type="EMBL" id="KMO95629.1"/>
    </source>
</evidence>
<name>A0A0J6XKA0_9ACTN</name>
<dbReference type="EMBL" id="LFML01000093">
    <property type="protein sequence ID" value="KMO95629.1"/>
    <property type="molecule type" value="Genomic_DNA"/>
</dbReference>
<dbReference type="SUPFAM" id="SSF47413">
    <property type="entry name" value="lambda repressor-like DNA-binding domains"/>
    <property type="match status" value="1"/>
</dbReference>
<reference evidence="2 3" key="1">
    <citation type="submission" date="2015-06" db="EMBL/GenBank/DDBJ databases">
        <title>Recapitulation of the evolution of biosynthetic gene clusters reveals hidden chemical diversity on bacterial genomes.</title>
        <authorList>
            <person name="Cruz-Morales P."/>
            <person name="Martinez-Guerrero C."/>
            <person name="Morales-Escalante M.A."/>
            <person name="Yanez-Guerra L.A."/>
            <person name="Kopp J.F."/>
            <person name="Feldmann J."/>
            <person name="Ramos-Aboites H.E."/>
            <person name="Barona-Gomez F."/>
        </authorList>
    </citation>
    <scope>NUCLEOTIDE SEQUENCE [LARGE SCALE GENOMIC DNA]</scope>
    <source>
        <strain evidence="2 3">ATCC 31245</strain>
    </source>
</reference>
<dbReference type="AlphaFoldDB" id="A0A0J6XKA0"/>
<proteinExistence type="predicted"/>
<evidence type="ECO:0000259" key="1">
    <source>
        <dbReference type="Pfam" id="PF19054"/>
    </source>
</evidence>